<comment type="caution">
    <text evidence="1">The sequence shown here is derived from an EMBL/GenBank/DDBJ whole genome shotgun (WGS) entry which is preliminary data.</text>
</comment>
<name>A0ACC6V1W9_9CREN</name>
<dbReference type="EMBL" id="JZWT02000017">
    <property type="protein sequence ID" value="MFB6490931.1"/>
    <property type="molecule type" value="Genomic_DNA"/>
</dbReference>
<keyword evidence="1" id="KW-0346">Stress response</keyword>
<proteinExistence type="predicted"/>
<accession>A0ACC6V1W9</accession>
<dbReference type="Proteomes" id="UP000033636">
    <property type="component" value="Unassembled WGS sequence"/>
</dbReference>
<gene>
    <name evidence="1" type="primary">hsp20</name>
    <name evidence="1" type="ORF">TU35_006780</name>
</gene>
<sequence>MSIFDDIDRMIRRWQKFFEEIERQIDEEIRQMSGQQYRGGSRPRFYYYGFEMTIGPDGKPIVKEFGNIRGRREGSGIEVVDEIEPLTDVVEDDGKIRVVAEMPGVDKEDIKVRLSEDNKVLIISASGKDRKYYKEIPLPAPVDPNKTKASYRNGVLTVELEKKDKEKSGFEIKIE</sequence>
<reference evidence="1" key="1">
    <citation type="submission" date="2024-07" db="EMBL/GenBank/DDBJ databases">
        <title>Metagenome and Metagenome-Assembled Genomes of Archaea from a hot spring from the geothermal field of Los Azufres, Mexico.</title>
        <authorList>
            <person name="Marin-Paredes R."/>
            <person name="Martinez-Romero E."/>
            <person name="Servin-Garciduenas L.E."/>
        </authorList>
    </citation>
    <scope>NUCLEOTIDE SEQUENCE</scope>
</reference>
<evidence type="ECO:0000313" key="2">
    <source>
        <dbReference type="Proteomes" id="UP000033636"/>
    </source>
</evidence>
<organism evidence="1 2">
    <name type="scientific">Thermoproteus sp. AZ2</name>
    <dbReference type="NCBI Taxonomy" id="1609232"/>
    <lineage>
        <taxon>Archaea</taxon>
        <taxon>Thermoproteota</taxon>
        <taxon>Thermoprotei</taxon>
        <taxon>Thermoproteales</taxon>
        <taxon>Thermoproteaceae</taxon>
        <taxon>Thermoproteus</taxon>
    </lineage>
</organism>
<protein>
    <submittedName>
        <fullName evidence="1">Archaeal heat shock protein Hsp20</fullName>
    </submittedName>
</protein>
<evidence type="ECO:0000313" key="1">
    <source>
        <dbReference type="EMBL" id="MFB6490931.1"/>
    </source>
</evidence>